<reference evidence="1 2" key="1">
    <citation type="submission" date="2017-04" db="EMBL/GenBank/DDBJ databases">
        <authorList>
            <person name="Varghese N."/>
            <person name="Submissions S."/>
        </authorList>
    </citation>
    <scope>NUCLEOTIDE SEQUENCE [LARGE SCALE GENOMIC DNA]</scope>
    <source>
        <strain evidence="1 2">J12</strain>
    </source>
</reference>
<organism evidence="1 2">
    <name type="scientific">Paenibacillus barengoltzii J12</name>
    <dbReference type="NCBI Taxonomy" id="935846"/>
    <lineage>
        <taxon>Bacteria</taxon>
        <taxon>Bacillati</taxon>
        <taxon>Bacillota</taxon>
        <taxon>Bacilli</taxon>
        <taxon>Bacillales</taxon>
        <taxon>Paenibacillaceae</taxon>
        <taxon>Paenibacillus</taxon>
    </lineage>
</organism>
<protein>
    <submittedName>
        <fullName evidence="1">ATP-binding cassette, subfamily B, MsbA</fullName>
    </submittedName>
</protein>
<dbReference type="Gene3D" id="3.40.50.300">
    <property type="entry name" value="P-loop containing nucleotide triphosphate hydrolases"/>
    <property type="match status" value="1"/>
</dbReference>
<gene>
    <name evidence="1" type="ORF">SAMN02744124_03699</name>
</gene>
<keyword evidence="2" id="KW-1185">Reference proteome</keyword>
<evidence type="ECO:0000313" key="2">
    <source>
        <dbReference type="Proteomes" id="UP000192939"/>
    </source>
</evidence>
<accession>A0ABY1M3P5</accession>
<dbReference type="PANTHER" id="PTHR43394">
    <property type="entry name" value="ATP-DEPENDENT PERMEASE MDL1, MITOCHONDRIAL"/>
    <property type="match status" value="1"/>
</dbReference>
<dbReference type="GO" id="GO:0005524">
    <property type="term" value="F:ATP binding"/>
    <property type="evidence" value="ECO:0007669"/>
    <property type="project" value="UniProtKB-KW"/>
</dbReference>
<dbReference type="SUPFAM" id="SSF52540">
    <property type="entry name" value="P-loop containing nucleoside triphosphate hydrolases"/>
    <property type="match status" value="1"/>
</dbReference>
<dbReference type="InterPro" id="IPR027417">
    <property type="entry name" value="P-loop_NTPase"/>
</dbReference>
<sequence>MEENKSSEKTTIGFMLDESSIFRGSLLENITYGLKEEQIDIDNIRKVLNQVKLEYLFDKTEGLNTILDEPTSGLDDLTEQIVWGNFRRECNDSTILYTTHHKQIIYSTDRVLQISNGKINNAVNITENYSLSFQN</sequence>
<evidence type="ECO:0000313" key="1">
    <source>
        <dbReference type="EMBL" id="SMF55909.1"/>
    </source>
</evidence>
<dbReference type="PANTHER" id="PTHR43394:SF1">
    <property type="entry name" value="ATP-BINDING CASSETTE SUB-FAMILY B MEMBER 10, MITOCHONDRIAL"/>
    <property type="match status" value="1"/>
</dbReference>
<dbReference type="EMBL" id="FXAE01000050">
    <property type="protein sequence ID" value="SMF55909.1"/>
    <property type="molecule type" value="Genomic_DNA"/>
</dbReference>
<dbReference type="RefSeq" id="WP_085279603.1">
    <property type="nucleotide sequence ID" value="NZ_FXAE01000050.1"/>
</dbReference>
<dbReference type="Proteomes" id="UP000192939">
    <property type="component" value="Unassembled WGS sequence"/>
</dbReference>
<dbReference type="CDD" id="cd00267">
    <property type="entry name" value="ABC_ATPase"/>
    <property type="match status" value="1"/>
</dbReference>
<comment type="caution">
    <text evidence="1">The sequence shown here is derived from an EMBL/GenBank/DDBJ whole genome shotgun (WGS) entry which is preliminary data.</text>
</comment>
<keyword evidence="1" id="KW-0067">ATP-binding</keyword>
<keyword evidence="1" id="KW-0547">Nucleotide-binding</keyword>
<dbReference type="InterPro" id="IPR039421">
    <property type="entry name" value="Type_1_exporter"/>
</dbReference>
<name>A0ABY1M3P5_9BACL</name>
<proteinExistence type="predicted"/>